<dbReference type="Gene3D" id="2.40.128.110">
    <property type="entry name" value="Lipid/polyisoprenoid-binding, YceI-like"/>
    <property type="match status" value="1"/>
</dbReference>
<protein>
    <recommendedName>
        <fullName evidence="2">Lipid/polyisoprenoid-binding YceI-like domain-containing protein</fullName>
    </recommendedName>
</protein>
<dbReference type="Proteomes" id="UP000245206">
    <property type="component" value="Unassembled WGS sequence"/>
</dbReference>
<evidence type="ECO:0000256" key="1">
    <source>
        <dbReference type="SAM" id="SignalP"/>
    </source>
</evidence>
<dbReference type="AlphaFoldDB" id="A0A2P2DF22"/>
<dbReference type="Pfam" id="PF04264">
    <property type="entry name" value="YceI"/>
    <property type="match status" value="1"/>
</dbReference>
<keyword evidence="1" id="KW-0732">Signal</keyword>
<name>A0A2P2DF22_9LEPT</name>
<dbReference type="SMART" id="SM00867">
    <property type="entry name" value="YceI"/>
    <property type="match status" value="1"/>
</dbReference>
<feature type="signal peptide" evidence="1">
    <location>
        <begin position="1"/>
        <end position="23"/>
    </location>
</feature>
<comment type="caution">
    <text evidence="3">The sequence shown here is derived from an EMBL/GenBank/DDBJ whole genome shotgun (WGS) entry which is preliminary data.</text>
</comment>
<feature type="domain" description="Lipid/polyisoprenoid-binding YceI-like" evidence="2">
    <location>
        <begin position="23"/>
        <end position="185"/>
    </location>
</feature>
<evidence type="ECO:0000313" key="4">
    <source>
        <dbReference type="Proteomes" id="UP000245206"/>
    </source>
</evidence>
<feature type="chain" id="PRO_5015175952" description="Lipid/polyisoprenoid-binding YceI-like domain-containing protein" evidence="1">
    <location>
        <begin position="24"/>
        <end position="185"/>
    </location>
</feature>
<gene>
    <name evidence="3" type="ORF">LPTSP2_25190</name>
</gene>
<organism evidence="3 4">
    <name type="scientific">Leptospira ellinghausenii</name>
    <dbReference type="NCBI Taxonomy" id="1917822"/>
    <lineage>
        <taxon>Bacteria</taxon>
        <taxon>Pseudomonadati</taxon>
        <taxon>Spirochaetota</taxon>
        <taxon>Spirochaetia</taxon>
        <taxon>Leptospirales</taxon>
        <taxon>Leptospiraceae</taxon>
        <taxon>Leptospira</taxon>
    </lineage>
</organism>
<sequence length="185" mass="21050">MVFRMKKLIITLIILLSGFQLHAFEVSKKKIEFFVEHTTKNITGVCNEIQMGNPNLQGSNGKYNLKSPFEIKIPILKISSGDSNRDSHIQEILGYPDTPLIQVKIESILPSKTNEQIYTIKGKLMIHGNTRDFSSDANVKVLEAGEFQVDGVVVVKFSEFDLENPSLLFMKAKDEIQVKYHFQFK</sequence>
<keyword evidence="4" id="KW-1185">Reference proteome</keyword>
<evidence type="ECO:0000259" key="2">
    <source>
        <dbReference type="SMART" id="SM00867"/>
    </source>
</evidence>
<dbReference type="EMBL" id="BFAZ01000009">
    <property type="protein sequence ID" value="GBF43222.1"/>
    <property type="molecule type" value="Genomic_DNA"/>
</dbReference>
<accession>A0A2P2DF22</accession>
<reference evidence="4" key="1">
    <citation type="journal article" date="2019" name="Microbiol. Immunol.">
        <title>Molecular and phenotypic characterization of Leptospira johnsonii sp. nov., Leptospira ellinghausenii sp. nov. and Leptospira ryugenii sp. nov. isolated from soil and water in Japan.</title>
        <authorList>
            <person name="Masuzawa T."/>
            <person name="Saito M."/>
            <person name="Nakao R."/>
            <person name="Nikaido Y."/>
            <person name="Matsumoto M."/>
            <person name="Ogawa M."/>
            <person name="Yokoyama M."/>
            <person name="Hidaka Y."/>
            <person name="Tomita J."/>
            <person name="Sakakibara K."/>
            <person name="Suzuki K."/>
            <person name="Yasuda S."/>
            <person name="Sato H."/>
            <person name="Yamaguchi M."/>
            <person name="Yoshida S.I."/>
            <person name="Koizumi N."/>
            <person name="Kawamura Y."/>
        </authorList>
    </citation>
    <scope>NUCLEOTIDE SEQUENCE [LARGE SCALE GENOMIC DNA]</scope>
    <source>
        <strain evidence="4">E18</strain>
    </source>
</reference>
<dbReference type="SUPFAM" id="SSF101874">
    <property type="entry name" value="YceI-like"/>
    <property type="match status" value="1"/>
</dbReference>
<dbReference type="InterPro" id="IPR007372">
    <property type="entry name" value="Lipid/polyisoprenoid-bd_YceI"/>
</dbReference>
<dbReference type="InterPro" id="IPR036761">
    <property type="entry name" value="TTHA0802/YceI-like_sf"/>
</dbReference>
<evidence type="ECO:0000313" key="3">
    <source>
        <dbReference type="EMBL" id="GBF43222.1"/>
    </source>
</evidence>
<proteinExistence type="predicted"/>